<dbReference type="PROSITE" id="PS51257">
    <property type="entry name" value="PROKAR_LIPOPROTEIN"/>
    <property type="match status" value="1"/>
</dbReference>
<name>A0A1C0YPX5_9BACL</name>
<protein>
    <submittedName>
        <fullName evidence="1">Uncharacterized protein</fullName>
    </submittedName>
</protein>
<evidence type="ECO:0000313" key="2">
    <source>
        <dbReference type="Proteomes" id="UP000093482"/>
    </source>
</evidence>
<accession>A0A1C0YPX5</accession>
<gene>
    <name evidence="1" type="ORF">A6K76_12825</name>
</gene>
<comment type="caution">
    <text evidence="1">The sequence shown here is derived from an EMBL/GenBank/DDBJ whole genome shotgun (WGS) entry which is preliminary data.</text>
</comment>
<proteinExistence type="predicted"/>
<reference evidence="1 2" key="1">
    <citation type="submission" date="2016-07" db="EMBL/GenBank/DDBJ databases">
        <title>Caryophanon latum genome sequencing.</title>
        <authorList>
            <person name="Verma A."/>
            <person name="Pal Y."/>
            <person name="Krishnamurthi S."/>
        </authorList>
    </citation>
    <scope>NUCLEOTIDE SEQUENCE [LARGE SCALE GENOMIC DNA]</scope>
    <source>
        <strain evidence="1 2">DSM 14151</strain>
    </source>
</reference>
<dbReference type="Proteomes" id="UP000093482">
    <property type="component" value="Unassembled WGS sequence"/>
</dbReference>
<dbReference type="EMBL" id="MATO01000044">
    <property type="protein sequence ID" value="OCS89228.1"/>
    <property type="molecule type" value="Genomic_DNA"/>
</dbReference>
<dbReference type="OrthoDB" id="2426241at2"/>
<keyword evidence="2" id="KW-1185">Reference proteome</keyword>
<sequence length="175" mass="20019">MKTWLMLVCSCLLLFGCNKEEYVDESQGVYPETFEAETEDFRYELYVSQNTFSYGQPIDIIASLTYIGDEEEIVISHAASPFYFPMKETTRAYDIDYPMNQPLVSTTLKKDEPLTKQYVPSGSYSDEDSEEYRSFMEQFLAGNYPVGNYIVNGSVQFNVDNSPININGNIGFQVK</sequence>
<dbReference type="AlphaFoldDB" id="A0A1C0YPX5"/>
<dbReference type="RefSeq" id="WP_066465272.1">
    <property type="nucleotide sequence ID" value="NZ_MATO01000044.1"/>
</dbReference>
<organism evidence="1 2">
    <name type="scientific">Caryophanon latum</name>
    <dbReference type="NCBI Taxonomy" id="33977"/>
    <lineage>
        <taxon>Bacteria</taxon>
        <taxon>Bacillati</taxon>
        <taxon>Bacillota</taxon>
        <taxon>Bacilli</taxon>
        <taxon>Bacillales</taxon>
        <taxon>Caryophanaceae</taxon>
        <taxon>Caryophanon</taxon>
    </lineage>
</organism>
<evidence type="ECO:0000313" key="1">
    <source>
        <dbReference type="EMBL" id="OCS89228.1"/>
    </source>
</evidence>